<reference evidence="2 3" key="1">
    <citation type="submission" date="2017-08" db="EMBL/GenBank/DDBJ databases">
        <title>Infants hospitalized years apart are colonized by the same room-sourced microbial strains.</title>
        <authorList>
            <person name="Brooks B."/>
            <person name="Olm M.R."/>
            <person name="Firek B.A."/>
            <person name="Baker R."/>
            <person name="Thomas B.C."/>
            <person name="Morowitz M.J."/>
            <person name="Banfield J.F."/>
        </authorList>
    </citation>
    <scope>NUCLEOTIDE SEQUENCE [LARGE SCALE GENOMIC DNA]</scope>
    <source>
        <strain evidence="2">S2_003_000_R2_14</strain>
    </source>
</reference>
<dbReference type="Proteomes" id="UP000249061">
    <property type="component" value="Unassembled WGS sequence"/>
</dbReference>
<keyword evidence="1" id="KW-1133">Transmembrane helix</keyword>
<evidence type="ECO:0000313" key="2">
    <source>
        <dbReference type="EMBL" id="PZR13989.1"/>
    </source>
</evidence>
<keyword evidence="1" id="KW-0812">Transmembrane</keyword>
<sequence>MVLLATVLAVTAQLPVDVRAGENPLTVMDIKRAGAVYSLHWTDAEEALRGAISAPVQAGKPFEISASLQPLSGPDFDGPLTYSVRRLSDMGSTQSQTVHRKAGQKAWVTSMTVDEPGKYRFEIGWNSTHHKVVRGVFDVEPEGFPRWVSWVLGIGALVVAIGFGVWIVLSRKE</sequence>
<proteinExistence type="predicted"/>
<comment type="caution">
    <text evidence="2">The sequence shown here is derived from an EMBL/GenBank/DDBJ whole genome shotgun (WGS) entry which is preliminary data.</text>
</comment>
<keyword evidence="1" id="KW-0472">Membrane</keyword>
<feature type="transmembrane region" description="Helical" evidence="1">
    <location>
        <begin position="147"/>
        <end position="169"/>
    </location>
</feature>
<evidence type="ECO:0000313" key="3">
    <source>
        <dbReference type="Proteomes" id="UP000249061"/>
    </source>
</evidence>
<accession>A0A2W5TEQ8</accession>
<dbReference type="AlphaFoldDB" id="A0A2W5TEQ8"/>
<name>A0A2W5TEQ8_9BACT</name>
<dbReference type="EMBL" id="QFQP01000008">
    <property type="protein sequence ID" value="PZR13989.1"/>
    <property type="molecule type" value="Genomic_DNA"/>
</dbReference>
<organism evidence="2 3">
    <name type="scientific">Archangium gephyra</name>
    <dbReference type="NCBI Taxonomy" id="48"/>
    <lineage>
        <taxon>Bacteria</taxon>
        <taxon>Pseudomonadati</taxon>
        <taxon>Myxococcota</taxon>
        <taxon>Myxococcia</taxon>
        <taxon>Myxococcales</taxon>
        <taxon>Cystobacterineae</taxon>
        <taxon>Archangiaceae</taxon>
        <taxon>Archangium</taxon>
    </lineage>
</organism>
<protein>
    <submittedName>
        <fullName evidence="2">Uncharacterized protein</fullName>
    </submittedName>
</protein>
<gene>
    <name evidence="2" type="ORF">DI536_11760</name>
</gene>
<evidence type="ECO:0000256" key="1">
    <source>
        <dbReference type="SAM" id="Phobius"/>
    </source>
</evidence>